<dbReference type="SUPFAM" id="SSF54695">
    <property type="entry name" value="POZ domain"/>
    <property type="match status" value="1"/>
</dbReference>
<evidence type="ECO:0000259" key="2">
    <source>
        <dbReference type="PROSITE" id="PS50097"/>
    </source>
</evidence>
<dbReference type="PROSITE" id="PS50097">
    <property type="entry name" value="BTB"/>
    <property type="match status" value="1"/>
</dbReference>
<dbReference type="InterPro" id="IPR008974">
    <property type="entry name" value="TRAF-like"/>
</dbReference>
<evidence type="ECO:0000259" key="3">
    <source>
        <dbReference type="PROSITE" id="PS50144"/>
    </source>
</evidence>
<dbReference type="Pfam" id="PF22486">
    <property type="entry name" value="MATH_2"/>
    <property type="match status" value="1"/>
</dbReference>
<reference evidence="4 5" key="1">
    <citation type="journal article" date="2023" name="bioRxiv">
        <title>Genome report: Whole genome sequence and annotation of Penstemon davidsonii.</title>
        <authorList>
            <person name="Ostevik K.L."/>
            <person name="Alabady M."/>
            <person name="Zhang M."/>
            <person name="Rausher M.D."/>
        </authorList>
    </citation>
    <scope>NUCLEOTIDE SEQUENCE [LARGE SCALE GENOMIC DNA]</scope>
    <source>
        <strain evidence="4">DNT005</strain>
        <tissue evidence="4">Whole leaf</tissue>
    </source>
</reference>
<evidence type="ECO:0000256" key="1">
    <source>
        <dbReference type="ARBA" id="ARBA00004906"/>
    </source>
</evidence>
<feature type="domain" description="MATH" evidence="3">
    <location>
        <begin position="31"/>
        <end position="173"/>
    </location>
</feature>
<dbReference type="EMBL" id="JAYDYQ010001087">
    <property type="protein sequence ID" value="KAK4491283.1"/>
    <property type="molecule type" value="Genomic_DNA"/>
</dbReference>
<dbReference type="InterPro" id="IPR045005">
    <property type="entry name" value="BPM1-6"/>
</dbReference>
<dbReference type="Pfam" id="PF00651">
    <property type="entry name" value="BTB"/>
    <property type="match status" value="1"/>
</dbReference>
<gene>
    <name evidence="4" type="ORF">RD792_002019</name>
</gene>
<dbReference type="Proteomes" id="UP001291926">
    <property type="component" value="Unassembled WGS sequence"/>
</dbReference>
<dbReference type="PROSITE" id="PS50144">
    <property type="entry name" value="MATH"/>
    <property type="match status" value="1"/>
</dbReference>
<dbReference type="SMART" id="SM00225">
    <property type="entry name" value="BTB"/>
    <property type="match status" value="1"/>
</dbReference>
<dbReference type="InterPro" id="IPR002083">
    <property type="entry name" value="MATH/TRAF_dom"/>
</dbReference>
<sequence>MAEAEAEAEAKAVLIRDPESPKSTSKNVIVKGTHSLEIQGFSFTKGMGSGNCISSDTFLVGGHSWEIRFYPGSYRRVDESGEVYVSLYIALVSKCEGRVEAYFEYVLLDPSGNKWCKSNGRFKRIETGPGLWLSGPHTVKESSLWGRPHFYKRTELEASQYIKDDCLTIQCTLGVVKKSFAQPLPLSDLGKSYEQLLKSKEGSDISFEVEGETFYAHKPILSTRSPVFKAQFFGPLKEENTALIKIEEMQAPVFKFFSSAVMQTDRFKNLKESCHTVINDLLKSLARVRDYTYVSYELGNSDANGKRVKL</sequence>
<dbReference type="PANTHER" id="PTHR26379">
    <property type="entry name" value="BTB/POZ AND MATH DOMAIN-CONTAINING PROTEIN 1"/>
    <property type="match status" value="1"/>
</dbReference>
<comment type="caution">
    <text evidence="4">The sequence shown here is derived from an EMBL/GenBank/DDBJ whole genome shotgun (WGS) entry which is preliminary data.</text>
</comment>
<dbReference type="Gene3D" id="3.30.710.10">
    <property type="entry name" value="Potassium Channel Kv1.1, Chain A"/>
    <property type="match status" value="1"/>
</dbReference>
<name>A0ABR0DPX1_9LAMI</name>
<dbReference type="SUPFAM" id="SSF49599">
    <property type="entry name" value="TRAF domain-like"/>
    <property type="match status" value="1"/>
</dbReference>
<accession>A0ABR0DPX1</accession>
<organism evidence="4 5">
    <name type="scientific">Penstemon davidsonii</name>
    <dbReference type="NCBI Taxonomy" id="160366"/>
    <lineage>
        <taxon>Eukaryota</taxon>
        <taxon>Viridiplantae</taxon>
        <taxon>Streptophyta</taxon>
        <taxon>Embryophyta</taxon>
        <taxon>Tracheophyta</taxon>
        <taxon>Spermatophyta</taxon>
        <taxon>Magnoliopsida</taxon>
        <taxon>eudicotyledons</taxon>
        <taxon>Gunneridae</taxon>
        <taxon>Pentapetalae</taxon>
        <taxon>asterids</taxon>
        <taxon>lamiids</taxon>
        <taxon>Lamiales</taxon>
        <taxon>Plantaginaceae</taxon>
        <taxon>Cheloneae</taxon>
        <taxon>Penstemon</taxon>
    </lineage>
</organism>
<dbReference type="CDD" id="cd00121">
    <property type="entry name" value="MATH"/>
    <property type="match status" value="1"/>
</dbReference>
<proteinExistence type="predicted"/>
<feature type="domain" description="BTB" evidence="2">
    <location>
        <begin position="203"/>
        <end position="257"/>
    </location>
</feature>
<dbReference type="PANTHER" id="PTHR26379:SF434">
    <property type="entry name" value="BTB_POZ AND MATH DOMAIN-CONTAINING PROTEIN 2"/>
    <property type="match status" value="1"/>
</dbReference>
<dbReference type="InterPro" id="IPR000210">
    <property type="entry name" value="BTB/POZ_dom"/>
</dbReference>
<protein>
    <submittedName>
        <fullName evidence="4">Uncharacterized protein</fullName>
    </submittedName>
</protein>
<evidence type="ECO:0000313" key="4">
    <source>
        <dbReference type="EMBL" id="KAK4491283.1"/>
    </source>
</evidence>
<comment type="pathway">
    <text evidence="1">Protein modification; protein ubiquitination.</text>
</comment>
<dbReference type="Gene3D" id="2.60.210.10">
    <property type="entry name" value="Apoptosis, Tumor Necrosis Factor Receptor Associated Protein 2, Chain A"/>
    <property type="match status" value="1"/>
</dbReference>
<evidence type="ECO:0000313" key="5">
    <source>
        <dbReference type="Proteomes" id="UP001291926"/>
    </source>
</evidence>
<dbReference type="InterPro" id="IPR011333">
    <property type="entry name" value="SKP1/BTB/POZ_sf"/>
</dbReference>
<keyword evidence="5" id="KW-1185">Reference proteome</keyword>